<reference evidence="2" key="1">
    <citation type="journal article" date="2019" name="Int. J. Syst. Evol. Microbiol.">
        <title>The Global Catalogue of Microorganisms (GCM) 10K type strain sequencing project: providing services to taxonomists for standard genome sequencing and annotation.</title>
        <authorList>
            <consortium name="The Broad Institute Genomics Platform"/>
            <consortium name="The Broad Institute Genome Sequencing Center for Infectious Disease"/>
            <person name="Wu L."/>
            <person name="Ma J."/>
        </authorList>
    </citation>
    <scope>NUCLEOTIDE SEQUENCE [LARGE SCALE GENOMIC DNA]</scope>
    <source>
        <strain evidence="2">CGMCC 1.15407</strain>
    </source>
</reference>
<dbReference type="Pfam" id="PF11276">
    <property type="entry name" value="DUF3078"/>
    <property type="match status" value="1"/>
</dbReference>
<dbReference type="EMBL" id="BMIU01000018">
    <property type="protein sequence ID" value="GGF41388.1"/>
    <property type="molecule type" value="Genomic_DNA"/>
</dbReference>
<organism evidence="1 2">
    <name type="scientific">Echinicola rosea</name>
    <dbReference type="NCBI Taxonomy" id="1807691"/>
    <lineage>
        <taxon>Bacteria</taxon>
        <taxon>Pseudomonadati</taxon>
        <taxon>Bacteroidota</taxon>
        <taxon>Cytophagia</taxon>
        <taxon>Cytophagales</taxon>
        <taxon>Cyclobacteriaceae</taxon>
        <taxon>Echinicola</taxon>
    </lineage>
</organism>
<proteinExistence type="predicted"/>
<evidence type="ECO:0000313" key="1">
    <source>
        <dbReference type="EMBL" id="GGF41388.1"/>
    </source>
</evidence>
<protein>
    <recommendedName>
        <fullName evidence="3">DUF3078 domain-containing protein</fullName>
    </recommendedName>
</protein>
<gene>
    <name evidence="1" type="ORF">GCM10011339_32400</name>
</gene>
<dbReference type="Proteomes" id="UP000647339">
    <property type="component" value="Unassembled WGS sequence"/>
</dbReference>
<evidence type="ECO:0000313" key="2">
    <source>
        <dbReference type="Proteomes" id="UP000647339"/>
    </source>
</evidence>
<dbReference type="InterPro" id="IPR021428">
    <property type="entry name" value="DUF3078"/>
</dbReference>
<accession>A0ABQ1V8A3</accession>
<evidence type="ECO:0008006" key="3">
    <source>
        <dbReference type="Google" id="ProtNLM"/>
    </source>
</evidence>
<comment type="caution">
    <text evidence="1">The sequence shown here is derived from an EMBL/GenBank/DDBJ whole genome shotgun (WGS) entry which is preliminary data.</text>
</comment>
<keyword evidence="2" id="KW-1185">Reference proteome</keyword>
<name>A0ABQ1V8A3_9BACT</name>
<sequence>MRHIEKENYICSLYNKNQRMIRYLSCFLFLLLVSIRWASAQDKITDIVPDTVLINGDTLVMLGDSLIIKEEVRPTFWKTGGNYNLSVQQVSLSNWAAGGASSFALNTGVNLFANYKKNNKIWETSLSVNFGFNRQSDRSYKTRKTNDNFKFVSKYGRELAKGFYLSTQLEARTQLLEGYKYFKESGSEIESRNLISDFLSPGYVQSSTGLNYQKEKDGFKFSSILSPFTGRFTIVLNDSLSQAGAFGIIPGDKVKPEAGASLGTSIDMKVMENINWKADLNLFSNYGKFGNMVVNFNSTISMKVNKYISTRVETILIYDENVFIEMDDGSKAQAIQLQNLINFGLGIDF</sequence>